<proteinExistence type="predicted"/>
<name>A0A1I7SE76_BURXY</name>
<organism evidence="2 3">
    <name type="scientific">Bursaphelenchus xylophilus</name>
    <name type="common">Pinewood nematode worm</name>
    <name type="synonym">Aphelenchoides xylophilus</name>
    <dbReference type="NCBI Taxonomy" id="6326"/>
    <lineage>
        <taxon>Eukaryota</taxon>
        <taxon>Metazoa</taxon>
        <taxon>Ecdysozoa</taxon>
        <taxon>Nematoda</taxon>
        <taxon>Chromadorea</taxon>
        <taxon>Rhabditida</taxon>
        <taxon>Tylenchina</taxon>
        <taxon>Tylenchomorpha</taxon>
        <taxon>Aphelenchoidea</taxon>
        <taxon>Aphelenchoididae</taxon>
        <taxon>Bursaphelenchus</taxon>
    </lineage>
</organism>
<reference evidence="3" key="1">
    <citation type="submission" date="2016-11" db="UniProtKB">
        <authorList>
            <consortium name="WormBaseParasite"/>
        </authorList>
    </citation>
    <scope>IDENTIFICATION</scope>
</reference>
<dbReference type="AlphaFoldDB" id="A0A1I7SE76"/>
<feature type="region of interest" description="Disordered" evidence="1">
    <location>
        <begin position="1"/>
        <end position="37"/>
    </location>
</feature>
<dbReference type="WBParaSite" id="BXY_1133400.1">
    <property type="protein sequence ID" value="BXY_1133400.1"/>
    <property type="gene ID" value="BXY_1133400"/>
</dbReference>
<dbReference type="eggNOG" id="ENOG502SRID">
    <property type="taxonomic scope" value="Eukaryota"/>
</dbReference>
<evidence type="ECO:0000313" key="2">
    <source>
        <dbReference type="Proteomes" id="UP000095284"/>
    </source>
</evidence>
<accession>A0A1I7SE76</accession>
<dbReference type="Proteomes" id="UP000095284">
    <property type="component" value="Unplaced"/>
</dbReference>
<sequence length="90" mass="9626">MAAEPGQASGVPAPPEEKSQDQGSKTGSAKRPEQTARVLADEDVMTVADVANPDAVGEFTNEVGLMTKVSKIRSEWGNWDNSRRIIDLGK</sequence>
<protein>
    <submittedName>
        <fullName evidence="3">ABC transporter permease</fullName>
    </submittedName>
</protein>
<evidence type="ECO:0000313" key="3">
    <source>
        <dbReference type="WBParaSite" id="BXY_1133400.1"/>
    </source>
</evidence>
<evidence type="ECO:0000256" key="1">
    <source>
        <dbReference type="SAM" id="MobiDB-lite"/>
    </source>
</evidence>